<dbReference type="RefSeq" id="WP_197659658.1">
    <property type="nucleotide sequence ID" value="NZ_JAEAGR010000001.1"/>
</dbReference>
<dbReference type="InterPro" id="IPR035205">
    <property type="entry name" value="DUF5320"/>
</dbReference>
<sequence length="79" mass="8759">MPRGDGSGPIGLGAMTGRSAGFCAGFQVPGYRNPFPIRGQRNAGRSHGLSRHICRASLIPGSIYLLYRLLEYRRRQRQK</sequence>
<evidence type="ECO:0000313" key="2">
    <source>
        <dbReference type="Proteomes" id="UP000623269"/>
    </source>
</evidence>
<keyword evidence="2" id="KW-1185">Reference proteome</keyword>
<reference evidence="1" key="1">
    <citation type="submission" date="2020-12" db="EMBL/GenBank/DDBJ databases">
        <title>M. sibirica DSM 26468T genome.</title>
        <authorList>
            <person name="Thieme N."/>
            <person name="Rettenmaier R."/>
            <person name="Zverlov V."/>
            <person name="Liebl W."/>
        </authorList>
    </citation>
    <scope>NUCLEOTIDE SEQUENCE</scope>
    <source>
        <strain evidence="1">DSM 26468</strain>
    </source>
</reference>
<dbReference type="Proteomes" id="UP000623269">
    <property type="component" value="Unassembled WGS sequence"/>
</dbReference>
<evidence type="ECO:0000313" key="1">
    <source>
        <dbReference type="EMBL" id="MBH1939431.1"/>
    </source>
</evidence>
<comment type="caution">
    <text evidence="1">The sequence shown here is derived from an EMBL/GenBank/DDBJ whole genome shotgun (WGS) entry which is preliminary data.</text>
</comment>
<dbReference type="AlphaFoldDB" id="A0A8J7H9Z7"/>
<name>A0A8J7H9Z7_9FIRM</name>
<accession>A0A8J7H9Z7</accession>
<dbReference type="Pfam" id="PF17253">
    <property type="entry name" value="DUF5320"/>
    <property type="match status" value="1"/>
</dbReference>
<organism evidence="1 2">
    <name type="scientific">Mobilitalea sibirica</name>
    <dbReference type="NCBI Taxonomy" id="1462919"/>
    <lineage>
        <taxon>Bacteria</taxon>
        <taxon>Bacillati</taxon>
        <taxon>Bacillota</taxon>
        <taxon>Clostridia</taxon>
        <taxon>Lachnospirales</taxon>
        <taxon>Lachnospiraceae</taxon>
        <taxon>Mobilitalea</taxon>
    </lineage>
</organism>
<protein>
    <submittedName>
        <fullName evidence="1">DUF5320 domain-containing protein</fullName>
    </submittedName>
</protein>
<dbReference type="EMBL" id="JAEAGR010000001">
    <property type="protein sequence ID" value="MBH1939431.1"/>
    <property type="molecule type" value="Genomic_DNA"/>
</dbReference>
<gene>
    <name evidence="1" type="ORF">I5677_00825</name>
</gene>
<proteinExistence type="predicted"/>